<dbReference type="Gene3D" id="1.25.10.10">
    <property type="entry name" value="Leucine-rich Repeat Variant"/>
    <property type="match status" value="1"/>
</dbReference>
<reference evidence="1" key="1">
    <citation type="submission" date="2023-08" db="EMBL/GenBank/DDBJ databases">
        <title>Draft sequence of the Babesia gibsoni genome.</title>
        <authorList>
            <person name="Yamagishi J.Y."/>
            <person name="Xuan X.X."/>
        </authorList>
    </citation>
    <scope>NUCLEOTIDE SEQUENCE</scope>
    <source>
        <strain evidence="1">Azabu</strain>
    </source>
</reference>
<dbReference type="Proteomes" id="UP001230268">
    <property type="component" value="Unassembled WGS sequence"/>
</dbReference>
<proteinExistence type="predicted"/>
<keyword evidence="2" id="KW-1185">Reference proteome</keyword>
<sequence length="789" mass="88877">MKSKKAKDFVTKKVRVGKGHLRKYDSKDAKLLANVGQLKKHIKVATQSITVNKNSLNVTSRRLTLAELVGKSRHTSDTVRHHALQGISEFTSKYAEDTLLNLYTIVQVAAASLTSNSSAVRKQGKALLLSIISDYLSDAAGEGNKCAECISLFFTQAIISPEKGVREDAYQTIVAVFNRTPSLLSDYVEQLIDKLVMIRPETPTLSYVDCLYSLFKHVKDGHALCSSDLVEYLYSVIDYGMSKGESVTSEIGCLSVISMVVKSYKLLLFDNGSIKVDDPNLIQCLLHCDLFEYEGLTERGEQTFEALFVEFILSRVDLALKYMDKFTKYHLALAVPLIQLHSLRDNVIAASADRVASVLLSALSLDLESIDQQSLHTLKVQWRQSLYNVIPKEESMFDNIRCLLHHDYATSRTNYHIYAECNGKYNPNNDMNEGIGIQETLLAIFRDIAASLSQKQDILPLVALTSGVAPVICLEEFYRIGAPSHCIKLLENMPVDFKPMIDLQLDSRAILAYFMQNTKSKAQRCALFKVLLHISKYQDKDIGEDFVHHYLSVECMRRLSEDEITMVARILMNLVCSEKISSRLGEVVRGWLLDHTICTFKSVTELVTVMMYHLRMVTRVDESKGIDDHLMSMNHIIRCISEASAHIESDMNEETVDMIERLISHCISMTLDGLIRSSKINIWSVAEGLDVIYKRCIEPALQCFTRENRCNVALCILNTLNDASLTVSIDSKGLTEPRNEKPVLPWMKKLIEGDKLKQYSPVLLNRLKAANSTRKAIEKLCDSVSHNLI</sequence>
<evidence type="ECO:0000313" key="1">
    <source>
        <dbReference type="EMBL" id="KAK1442767.1"/>
    </source>
</evidence>
<dbReference type="AlphaFoldDB" id="A0AAD8LQY7"/>
<dbReference type="EMBL" id="JAVEPI010000003">
    <property type="protein sequence ID" value="KAK1442767.1"/>
    <property type="molecule type" value="Genomic_DNA"/>
</dbReference>
<accession>A0AAD8LQY7</accession>
<evidence type="ECO:0008006" key="3">
    <source>
        <dbReference type="Google" id="ProtNLM"/>
    </source>
</evidence>
<gene>
    <name evidence="1" type="ORF">BgAZ_302850</name>
</gene>
<dbReference type="SUPFAM" id="SSF48371">
    <property type="entry name" value="ARM repeat"/>
    <property type="match status" value="1"/>
</dbReference>
<protein>
    <recommendedName>
        <fullName evidence="3">Pre-rRNA-processing protein Ipi1 N-terminal domain-containing protein</fullName>
    </recommendedName>
</protein>
<organism evidence="1 2">
    <name type="scientific">Babesia gibsoni</name>
    <dbReference type="NCBI Taxonomy" id="33632"/>
    <lineage>
        <taxon>Eukaryota</taxon>
        <taxon>Sar</taxon>
        <taxon>Alveolata</taxon>
        <taxon>Apicomplexa</taxon>
        <taxon>Aconoidasida</taxon>
        <taxon>Piroplasmida</taxon>
        <taxon>Babesiidae</taxon>
        <taxon>Babesia</taxon>
    </lineage>
</organism>
<evidence type="ECO:0000313" key="2">
    <source>
        <dbReference type="Proteomes" id="UP001230268"/>
    </source>
</evidence>
<name>A0AAD8LQY7_BABGI</name>
<dbReference type="InterPro" id="IPR011989">
    <property type="entry name" value="ARM-like"/>
</dbReference>
<comment type="caution">
    <text evidence="1">The sequence shown here is derived from an EMBL/GenBank/DDBJ whole genome shotgun (WGS) entry which is preliminary data.</text>
</comment>
<dbReference type="InterPro" id="IPR016024">
    <property type="entry name" value="ARM-type_fold"/>
</dbReference>